<evidence type="ECO:0000256" key="3">
    <source>
        <dbReference type="ARBA" id="ARBA00023163"/>
    </source>
</evidence>
<gene>
    <name evidence="6" type="ORF">JI739_09985</name>
</gene>
<dbReference type="InterPro" id="IPR029016">
    <property type="entry name" value="GAF-like_dom_sf"/>
</dbReference>
<name>A0A936ZGU5_9BURK</name>
<reference evidence="6" key="1">
    <citation type="submission" date="2021-01" db="EMBL/GenBank/DDBJ databases">
        <title>Ramlibacter sp. strain AW1 16S ribosomal RNA gene Genome sequencing and assembly.</title>
        <authorList>
            <person name="Kang M."/>
        </authorList>
    </citation>
    <scope>NUCLEOTIDE SEQUENCE</scope>
    <source>
        <strain evidence="6">AW1</strain>
    </source>
</reference>
<dbReference type="SUPFAM" id="SSF55781">
    <property type="entry name" value="GAF domain-like"/>
    <property type="match status" value="1"/>
</dbReference>
<evidence type="ECO:0000313" key="6">
    <source>
        <dbReference type="EMBL" id="MBL0420672.1"/>
    </source>
</evidence>
<evidence type="ECO:0000256" key="2">
    <source>
        <dbReference type="ARBA" id="ARBA00023125"/>
    </source>
</evidence>
<dbReference type="GO" id="GO:0003677">
    <property type="term" value="F:DNA binding"/>
    <property type="evidence" value="ECO:0007669"/>
    <property type="project" value="UniProtKB-KW"/>
</dbReference>
<dbReference type="InterPro" id="IPR005471">
    <property type="entry name" value="Tscrpt_reg_IclR_N"/>
</dbReference>
<protein>
    <submittedName>
        <fullName evidence="6">IclR family transcriptional regulator</fullName>
    </submittedName>
</protein>
<dbReference type="Proteomes" id="UP000613011">
    <property type="component" value="Unassembled WGS sequence"/>
</dbReference>
<feature type="domain" description="IclR-ED" evidence="5">
    <location>
        <begin position="95"/>
        <end position="280"/>
    </location>
</feature>
<dbReference type="PROSITE" id="PS51078">
    <property type="entry name" value="ICLR_ED"/>
    <property type="match status" value="1"/>
</dbReference>
<dbReference type="Pfam" id="PF09339">
    <property type="entry name" value="HTH_IclR"/>
    <property type="match status" value="1"/>
</dbReference>
<evidence type="ECO:0000313" key="7">
    <source>
        <dbReference type="Proteomes" id="UP000613011"/>
    </source>
</evidence>
<dbReference type="SMART" id="SM00346">
    <property type="entry name" value="HTH_ICLR"/>
    <property type="match status" value="1"/>
</dbReference>
<dbReference type="InterPro" id="IPR036388">
    <property type="entry name" value="WH-like_DNA-bd_sf"/>
</dbReference>
<dbReference type="GO" id="GO:0003700">
    <property type="term" value="F:DNA-binding transcription factor activity"/>
    <property type="evidence" value="ECO:0007669"/>
    <property type="project" value="TreeGrafter"/>
</dbReference>
<dbReference type="AlphaFoldDB" id="A0A936ZGU5"/>
<proteinExistence type="predicted"/>
<dbReference type="Gene3D" id="3.30.450.40">
    <property type="match status" value="1"/>
</dbReference>
<comment type="caution">
    <text evidence="6">The sequence shown here is derived from an EMBL/GenBank/DDBJ whole genome shotgun (WGS) entry which is preliminary data.</text>
</comment>
<organism evidence="6 7">
    <name type="scientific">Ramlibacter aurantiacus</name>
    <dbReference type="NCBI Taxonomy" id="2801330"/>
    <lineage>
        <taxon>Bacteria</taxon>
        <taxon>Pseudomonadati</taxon>
        <taxon>Pseudomonadota</taxon>
        <taxon>Betaproteobacteria</taxon>
        <taxon>Burkholderiales</taxon>
        <taxon>Comamonadaceae</taxon>
        <taxon>Ramlibacter</taxon>
    </lineage>
</organism>
<sequence>MLVRRATRAVAAASIQLWVTSLQVTINDPNLVPALDRGLRLLKLFGPDRPALSFTQVCELMGLPRSTCFRLLHTLTLHGFLSFAADTKLYRPGPGLLSLGFAFISSVDLVDIATPKLRRLCDRLRANTHLGILEGSEVVYIARARADAELVSNIAIGSRLPAHASPMGQVLLSGLDDDELKSTYAGLKLEKFGPTTPSSLTALRRILQTIRQDGCAIARSSMHPGVASVAAPIFDSRKKRIIAAINAVGPEASLEKLGLENVVAPEVRKVAEEISAELHH</sequence>
<evidence type="ECO:0000259" key="4">
    <source>
        <dbReference type="PROSITE" id="PS51077"/>
    </source>
</evidence>
<dbReference type="GO" id="GO:0045892">
    <property type="term" value="P:negative regulation of DNA-templated transcription"/>
    <property type="evidence" value="ECO:0007669"/>
    <property type="project" value="TreeGrafter"/>
</dbReference>
<keyword evidence="2" id="KW-0238">DNA-binding</keyword>
<dbReference type="Pfam" id="PF01614">
    <property type="entry name" value="IclR_C"/>
    <property type="match status" value="1"/>
</dbReference>
<dbReference type="Gene3D" id="1.10.10.10">
    <property type="entry name" value="Winged helix-like DNA-binding domain superfamily/Winged helix DNA-binding domain"/>
    <property type="match status" value="1"/>
</dbReference>
<dbReference type="PANTHER" id="PTHR30136:SF35">
    <property type="entry name" value="HTH-TYPE TRANSCRIPTIONAL REGULATOR RV1719"/>
    <property type="match status" value="1"/>
</dbReference>
<dbReference type="PANTHER" id="PTHR30136">
    <property type="entry name" value="HELIX-TURN-HELIX TRANSCRIPTIONAL REGULATOR, ICLR FAMILY"/>
    <property type="match status" value="1"/>
</dbReference>
<keyword evidence="1" id="KW-0805">Transcription regulation</keyword>
<keyword evidence="3" id="KW-0804">Transcription</keyword>
<dbReference type="InterPro" id="IPR036390">
    <property type="entry name" value="WH_DNA-bd_sf"/>
</dbReference>
<evidence type="ECO:0000259" key="5">
    <source>
        <dbReference type="PROSITE" id="PS51078"/>
    </source>
</evidence>
<feature type="domain" description="HTH iclR-type" evidence="4">
    <location>
        <begin position="32"/>
        <end position="94"/>
    </location>
</feature>
<dbReference type="SUPFAM" id="SSF46785">
    <property type="entry name" value="Winged helix' DNA-binding domain"/>
    <property type="match status" value="1"/>
</dbReference>
<keyword evidence="7" id="KW-1185">Reference proteome</keyword>
<dbReference type="InterPro" id="IPR050707">
    <property type="entry name" value="HTH_MetabolicPath_Reg"/>
</dbReference>
<dbReference type="InterPro" id="IPR014757">
    <property type="entry name" value="Tscrpt_reg_IclR_C"/>
</dbReference>
<accession>A0A936ZGU5</accession>
<evidence type="ECO:0000256" key="1">
    <source>
        <dbReference type="ARBA" id="ARBA00023015"/>
    </source>
</evidence>
<dbReference type="EMBL" id="JAEQNA010000003">
    <property type="protein sequence ID" value="MBL0420672.1"/>
    <property type="molecule type" value="Genomic_DNA"/>
</dbReference>
<dbReference type="PROSITE" id="PS51077">
    <property type="entry name" value="HTH_ICLR"/>
    <property type="match status" value="1"/>
</dbReference>